<dbReference type="RefSeq" id="WP_066745802.1">
    <property type="nucleotide sequence ID" value="NZ_CP016757.1"/>
</dbReference>
<dbReference type="GO" id="GO:0004519">
    <property type="term" value="F:endonuclease activity"/>
    <property type="evidence" value="ECO:0007669"/>
    <property type="project" value="UniProtKB-KW"/>
</dbReference>
<evidence type="ECO:0000313" key="2">
    <source>
        <dbReference type="EMBL" id="ANZ45464.1"/>
    </source>
</evidence>
<dbReference type="InterPro" id="IPR003615">
    <property type="entry name" value="HNH_nuc"/>
</dbReference>
<name>A0A1B2I673_9BACT</name>
<feature type="domain" description="HNH" evidence="1">
    <location>
        <begin position="27"/>
        <end position="73"/>
    </location>
</feature>
<dbReference type="InterPro" id="IPR002711">
    <property type="entry name" value="HNH"/>
</dbReference>
<dbReference type="STRING" id="1197717.BED41_10530"/>
<keyword evidence="2" id="KW-0255">Endonuclease</keyword>
<dbReference type="CDD" id="cd00085">
    <property type="entry name" value="HNHc"/>
    <property type="match status" value="1"/>
</dbReference>
<evidence type="ECO:0000313" key="3">
    <source>
        <dbReference type="Proteomes" id="UP000093044"/>
    </source>
</evidence>
<keyword evidence="2" id="KW-0378">Hydrolase</keyword>
<organism evidence="2 3">
    <name type="scientific">Cloacibacillus porcorum</name>
    <dbReference type="NCBI Taxonomy" id="1197717"/>
    <lineage>
        <taxon>Bacteria</taxon>
        <taxon>Thermotogati</taxon>
        <taxon>Synergistota</taxon>
        <taxon>Synergistia</taxon>
        <taxon>Synergistales</taxon>
        <taxon>Synergistaceae</taxon>
        <taxon>Cloacibacillus</taxon>
    </lineage>
</organism>
<dbReference type="GO" id="GO:0008270">
    <property type="term" value="F:zinc ion binding"/>
    <property type="evidence" value="ECO:0007669"/>
    <property type="project" value="InterPro"/>
</dbReference>
<proteinExistence type="predicted"/>
<dbReference type="EMBL" id="CP016757">
    <property type="protein sequence ID" value="ANZ45464.1"/>
    <property type="molecule type" value="Genomic_DNA"/>
</dbReference>
<keyword evidence="3" id="KW-1185">Reference proteome</keyword>
<dbReference type="AlphaFoldDB" id="A0A1B2I673"/>
<keyword evidence="2" id="KW-0540">Nuclease</keyword>
<gene>
    <name evidence="2" type="ORF">BED41_10530</name>
</gene>
<sequence>MARRDFYTSAAWLRCRDGYIKSVCGLCERCGKPGYIVHHKQHIDDSNEGDPEVTLNWANLEYLCLECHNKEHFQKRQTRDDVMFDASGQLVAASPPPKRKH</sequence>
<accession>A0A1B2I673</accession>
<dbReference type="GO" id="GO:0003676">
    <property type="term" value="F:nucleic acid binding"/>
    <property type="evidence" value="ECO:0007669"/>
    <property type="project" value="InterPro"/>
</dbReference>
<dbReference type="KEGG" id="cpor:BED41_10530"/>
<reference evidence="2" key="1">
    <citation type="submission" date="2016-08" db="EMBL/GenBank/DDBJ databases">
        <title>Complete genome of Cloacibacillus porcorum.</title>
        <authorList>
            <person name="Looft T."/>
            <person name="Bayles D.O."/>
            <person name="Alt D.P."/>
        </authorList>
    </citation>
    <scope>NUCLEOTIDE SEQUENCE [LARGE SCALE GENOMIC DNA]</scope>
    <source>
        <strain evidence="2">CL-84</strain>
    </source>
</reference>
<dbReference type="OrthoDB" id="9811997at2"/>
<protein>
    <submittedName>
        <fullName evidence="2">HNH endonuclease</fullName>
    </submittedName>
</protein>
<dbReference type="Proteomes" id="UP000093044">
    <property type="component" value="Chromosome"/>
</dbReference>
<dbReference type="GeneID" id="83058283"/>
<evidence type="ECO:0000259" key="1">
    <source>
        <dbReference type="Pfam" id="PF01844"/>
    </source>
</evidence>
<dbReference type="Pfam" id="PF01844">
    <property type="entry name" value="HNH"/>
    <property type="match status" value="1"/>
</dbReference>